<dbReference type="SUPFAM" id="SSF48452">
    <property type="entry name" value="TPR-like"/>
    <property type="match status" value="1"/>
</dbReference>
<evidence type="ECO:0000313" key="6">
    <source>
        <dbReference type="Proteomes" id="UP000288812"/>
    </source>
</evidence>
<evidence type="ECO:0000256" key="3">
    <source>
        <dbReference type="ARBA" id="ARBA00023163"/>
    </source>
</evidence>
<keyword evidence="3" id="KW-0804">Transcription</keyword>
<gene>
    <name evidence="5" type="ORF">EF514_09660</name>
</gene>
<dbReference type="SUPFAM" id="SSF52540">
    <property type="entry name" value="P-loop containing nucleoside triphosphate hydrolases"/>
    <property type="match status" value="1"/>
</dbReference>
<keyword evidence="2" id="KW-0238">DNA-binding</keyword>
<accession>A0A437S4L3</accession>
<dbReference type="InterPro" id="IPR011990">
    <property type="entry name" value="TPR-like_helical_dom_sf"/>
</dbReference>
<dbReference type="InterPro" id="IPR000792">
    <property type="entry name" value="Tscrpt_reg_LuxR_C"/>
</dbReference>
<dbReference type="Gene3D" id="1.10.10.10">
    <property type="entry name" value="Winged helix-like DNA-binding domain superfamily/Winged helix DNA-binding domain"/>
    <property type="match status" value="1"/>
</dbReference>
<comment type="caution">
    <text evidence="5">The sequence shown here is derived from an EMBL/GenBank/DDBJ whole genome shotgun (WGS) entry which is preliminary data.</text>
</comment>
<dbReference type="InterPro" id="IPR059106">
    <property type="entry name" value="WHD_MalT"/>
</dbReference>
<dbReference type="InterPro" id="IPR036388">
    <property type="entry name" value="WH-like_DNA-bd_sf"/>
</dbReference>
<dbReference type="PANTHER" id="PTHR44688:SF16">
    <property type="entry name" value="DNA-BINDING TRANSCRIPTIONAL ACTIVATOR DEVR_DOSR"/>
    <property type="match status" value="1"/>
</dbReference>
<name>A0A437S4L3_9FIRM</name>
<reference evidence="5 6" key="1">
    <citation type="submission" date="2018-11" db="EMBL/GenBank/DDBJ databases">
        <title>Genome sequencing and assembly of Anaerosphaera sp. nov., GS7-6-2.</title>
        <authorList>
            <person name="Rettenmaier R."/>
            <person name="Liebl W."/>
            <person name="Zverlov V."/>
        </authorList>
    </citation>
    <scope>NUCLEOTIDE SEQUENCE [LARGE SCALE GENOMIC DNA]</scope>
    <source>
        <strain evidence="5 6">GS7-6-2</strain>
    </source>
</reference>
<dbReference type="SUPFAM" id="SSF46894">
    <property type="entry name" value="C-terminal effector domain of the bipartite response regulators"/>
    <property type="match status" value="1"/>
</dbReference>
<dbReference type="GO" id="GO:0003677">
    <property type="term" value="F:DNA binding"/>
    <property type="evidence" value="ECO:0007669"/>
    <property type="project" value="UniProtKB-KW"/>
</dbReference>
<feature type="domain" description="HTH luxR-type" evidence="4">
    <location>
        <begin position="769"/>
        <end position="834"/>
    </location>
</feature>
<dbReference type="CDD" id="cd06170">
    <property type="entry name" value="LuxR_C_like"/>
    <property type="match status" value="1"/>
</dbReference>
<organism evidence="5 6">
    <name type="scientific">Anaerosphaera multitolerans</name>
    <dbReference type="NCBI Taxonomy" id="2487351"/>
    <lineage>
        <taxon>Bacteria</taxon>
        <taxon>Bacillati</taxon>
        <taxon>Bacillota</taxon>
        <taxon>Tissierellia</taxon>
        <taxon>Tissierellales</taxon>
        <taxon>Peptoniphilaceae</taxon>
        <taxon>Anaerosphaera</taxon>
    </lineage>
</organism>
<evidence type="ECO:0000256" key="2">
    <source>
        <dbReference type="ARBA" id="ARBA00023125"/>
    </source>
</evidence>
<evidence type="ECO:0000259" key="4">
    <source>
        <dbReference type="PROSITE" id="PS50043"/>
    </source>
</evidence>
<dbReference type="Pfam" id="PF25873">
    <property type="entry name" value="WHD_MalT"/>
    <property type="match status" value="1"/>
</dbReference>
<dbReference type="OrthoDB" id="9789465at2"/>
<dbReference type="SMART" id="SM00421">
    <property type="entry name" value="HTH_LUXR"/>
    <property type="match status" value="1"/>
</dbReference>
<proteinExistence type="predicted"/>
<evidence type="ECO:0000313" key="5">
    <source>
        <dbReference type="EMBL" id="RVU53972.1"/>
    </source>
</evidence>
<dbReference type="AlphaFoldDB" id="A0A437S4L3"/>
<dbReference type="PANTHER" id="PTHR44688">
    <property type="entry name" value="DNA-BINDING TRANSCRIPTIONAL ACTIVATOR DEVR_DOSR"/>
    <property type="match status" value="1"/>
</dbReference>
<dbReference type="Gene3D" id="3.40.50.300">
    <property type="entry name" value="P-loop containing nucleotide triphosphate hydrolases"/>
    <property type="match status" value="1"/>
</dbReference>
<protein>
    <recommendedName>
        <fullName evidence="4">HTH luxR-type domain-containing protein</fullName>
    </recommendedName>
</protein>
<dbReference type="Gene3D" id="1.25.40.10">
    <property type="entry name" value="Tetratricopeptide repeat domain"/>
    <property type="match status" value="1"/>
</dbReference>
<keyword evidence="1" id="KW-0805">Transcription regulation</keyword>
<sequence>MREKYLFRQPRVDRRWVLREEVLNDFKREVKSKKRFFISAPGGYGKTVFAVQYMESLNGEKAWIKVDSRNSNSSTFYRHFIEAIASIVPDREFRKAVKNANFDFELATVFEILKKLPDKSKRCYLVIDDLQLASKEVKDSLHLIVKRLPTYITIGFLSREDIDNFIEDEFVIFNKEDLEFSTEDTEELCVKREQVRVKNATCMKMARELVNITKGWVMGIQVLLMSNLSLIDNVIFPENLFDDYFKKYIWDTWDIETQKFLIGCAYLPMVTEENCKFIFGDDVKDSLLKIYNNNIFLTMIDDFTYYFHDLFKLFLINQANKIFTEEELRAVKEKTADWLFKSKDYFGAAKLYMENKQYDKIDLCLFELAKMESVTPLEVHLQFGREIVMNLPNEVVVNNYNILVRRSWYSFMMGDSDLYLSDMEILLENLSEIAATNPGLLEKVIFQSSLNFNVSLKSISKKAVKLLQDLPEEVKYNKKEIYTPTITHKFPYFHRSMRDYSEFYDLNEKDISDIFNSFGKMIGKDTILMVLCLRAGILFEQNNILKAAELALEAYGKLTVSTNYETVFLVNSILIAILRVMKSDFLVERLYIQLGKYVQKKPANALLHNFNAEYVFYKIEKGDVLAAENWLEAYPLIDEKKITFYNLCRSFATLKSYMALKMYSEAVEFGRKLLKFAENYKRDLDQIEVGTLLGICYINMDELDYALKSLKKAVDIAHVYNFSRLFISNGPEIYLLLQYILKEKGVSKEKREFLKNILNSIAEENNLNLIKGNAELTPRRQEILEYISRGLTYAEIAEELKLSYGTVKNHVRLLYRDLEVGNSQEAINKGKLLGIL</sequence>
<evidence type="ECO:0000256" key="1">
    <source>
        <dbReference type="ARBA" id="ARBA00023015"/>
    </source>
</evidence>
<keyword evidence="6" id="KW-1185">Reference proteome</keyword>
<dbReference type="GO" id="GO:0006355">
    <property type="term" value="P:regulation of DNA-templated transcription"/>
    <property type="evidence" value="ECO:0007669"/>
    <property type="project" value="InterPro"/>
</dbReference>
<dbReference type="PROSITE" id="PS50043">
    <property type="entry name" value="HTH_LUXR_2"/>
    <property type="match status" value="1"/>
</dbReference>
<dbReference type="Proteomes" id="UP000288812">
    <property type="component" value="Unassembled WGS sequence"/>
</dbReference>
<dbReference type="Pfam" id="PF00196">
    <property type="entry name" value="GerE"/>
    <property type="match status" value="1"/>
</dbReference>
<dbReference type="InterPro" id="IPR027417">
    <property type="entry name" value="P-loop_NTPase"/>
</dbReference>
<dbReference type="RefSeq" id="WP_127725237.1">
    <property type="nucleotide sequence ID" value="NZ_RLIH01000018.1"/>
</dbReference>
<dbReference type="PRINTS" id="PR00038">
    <property type="entry name" value="HTHLUXR"/>
</dbReference>
<dbReference type="EMBL" id="RLIH01000018">
    <property type="protein sequence ID" value="RVU53972.1"/>
    <property type="molecule type" value="Genomic_DNA"/>
</dbReference>
<dbReference type="InterPro" id="IPR016032">
    <property type="entry name" value="Sig_transdc_resp-reg_C-effctor"/>
</dbReference>